<dbReference type="AlphaFoldDB" id="A0A085Z9G3"/>
<evidence type="ECO:0008006" key="5">
    <source>
        <dbReference type="Google" id="ProtNLM"/>
    </source>
</evidence>
<dbReference type="Proteomes" id="UP000028713">
    <property type="component" value="Unassembled WGS sequence"/>
</dbReference>
<dbReference type="eggNOG" id="ENOG5034BKQ">
    <property type="taxonomic scope" value="Bacteria"/>
</dbReference>
<dbReference type="InterPro" id="IPR008993">
    <property type="entry name" value="TIMP-like_OB-fold"/>
</dbReference>
<comment type="caution">
    <text evidence="3">The sequence shown here is derived from an EMBL/GenBank/DDBJ whole genome shotgun (WGS) entry which is preliminary data.</text>
</comment>
<sequence length="212" mass="24971">MKTFLFYFLLLLSINIFGCKCAYEPDIESSFKSADIVFIGSVYDINTSYKTGYSNVENSLSKVKIEKIYKFLEDDFKSTEITFFGQQLNSCDFMFREKGKYLIFGYFDPDTTFFYTTHCSATQLINNLDQDDYLLLKKLSQENKSKQTKNTETISDIIELEDRYPHKDVTNLKLSNQKLSEEIEKQRVFFIVIISVLLVIILILIWMRRKKK</sequence>
<feature type="transmembrane region" description="Helical" evidence="1">
    <location>
        <begin position="188"/>
        <end position="207"/>
    </location>
</feature>
<organism evidence="3 4">
    <name type="scientific">Chryseobacterium formosense</name>
    <dbReference type="NCBI Taxonomy" id="236814"/>
    <lineage>
        <taxon>Bacteria</taxon>
        <taxon>Pseudomonadati</taxon>
        <taxon>Bacteroidota</taxon>
        <taxon>Flavobacteriia</taxon>
        <taxon>Flavobacteriales</taxon>
        <taxon>Weeksellaceae</taxon>
        <taxon>Chryseobacterium group</taxon>
        <taxon>Chryseobacterium</taxon>
    </lineage>
</organism>
<dbReference type="SUPFAM" id="SSF50242">
    <property type="entry name" value="TIMP-like"/>
    <property type="match status" value="1"/>
</dbReference>
<evidence type="ECO:0000256" key="2">
    <source>
        <dbReference type="SAM" id="SignalP"/>
    </source>
</evidence>
<accession>A0A085Z9G3</accession>
<protein>
    <recommendedName>
        <fullName evidence="5">Tissue inhibitor of metalloproteinase</fullName>
    </recommendedName>
</protein>
<proteinExistence type="predicted"/>
<keyword evidence="2" id="KW-0732">Signal</keyword>
<keyword evidence="4" id="KW-1185">Reference proteome</keyword>
<evidence type="ECO:0000313" key="4">
    <source>
        <dbReference type="Proteomes" id="UP000028713"/>
    </source>
</evidence>
<dbReference type="EMBL" id="JPRP01000001">
    <property type="protein sequence ID" value="KFF01077.1"/>
    <property type="molecule type" value="Genomic_DNA"/>
</dbReference>
<evidence type="ECO:0000256" key="1">
    <source>
        <dbReference type="SAM" id="Phobius"/>
    </source>
</evidence>
<keyword evidence="1" id="KW-1133">Transmembrane helix</keyword>
<feature type="signal peptide" evidence="2">
    <location>
        <begin position="1"/>
        <end position="22"/>
    </location>
</feature>
<keyword evidence="1" id="KW-0472">Membrane</keyword>
<dbReference type="OrthoDB" id="1260598at2"/>
<name>A0A085Z9G3_9FLAO</name>
<feature type="chain" id="PRO_5001800681" description="Tissue inhibitor of metalloproteinase" evidence="2">
    <location>
        <begin position="23"/>
        <end position="212"/>
    </location>
</feature>
<evidence type="ECO:0000313" key="3">
    <source>
        <dbReference type="EMBL" id="KFF01077.1"/>
    </source>
</evidence>
<keyword evidence="1" id="KW-0812">Transmembrane</keyword>
<gene>
    <name evidence="3" type="ORF">IX39_10790</name>
</gene>
<dbReference type="Gene3D" id="2.40.50.120">
    <property type="match status" value="1"/>
</dbReference>
<reference evidence="3 4" key="1">
    <citation type="submission" date="2014-07" db="EMBL/GenBank/DDBJ databases">
        <title>Genome of Chryseobacterium formosense LMG 24722.</title>
        <authorList>
            <person name="Pipes S.E."/>
            <person name="Stropko S.J."/>
            <person name="Newman J.D."/>
        </authorList>
    </citation>
    <scope>NUCLEOTIDE SEQUENCE [LARGE SCALE GENOMIC DNA]</scope>
    <source>
        <strain evidence="3 4">LMG 24722</strain>
    </source>
</reference>
<dbReference type="RefSeq" id="WP_034676147.1">
    <property type="nucleotide sequence ID" value="NZ_FPAP01000001.1"/>
</dbReference>